<dbReference type="AlphaFoldDB" id="A0A1X0NN67"/>
<organism evidence="3 4">
    <name type="scientific">Trypanosoma theileri</name>
    <dbReference type="NCBI Taxonomy" id="67003"/>
    <lineage>
        <taxon>Eukaryota</taxon>
        <taxon>Discoba</taxon>
        <taxon>Euglenozoa</taxon>
        <taxon>Kinetoplastea</taxon>
        <taxon>Metakinetoplastina</taxon>
        <taxon>Trypanosomatida</taxon>
        <taxon>Trypanosomatidae</taxon>
        <taxon>Trypanosoma</taxon>
    </lineage>
</organism>
<feature type="coiled-coil region" evidence="1">
    <location>
        <begin position="156"/>
        <end position="205"/>
    </location>
</feature>
<protein>
    <submittedName>
        <fullName evidence="3">Uncharacterized protein</fullName>
    </submittedName>
</protein>
<dbReference type="GeneID" id="39988498"/>
<keyword evidence="1" id="KW-0175">Coiled coil</keyword>
<feature type="coiled-coil region" evidence="1">
    <location>
        <begin position="85"/>
        <end position="119"/>
    </location>
</feature>
<feature type="region of interest" description="Disordered" evidence="2">
    <location>
        <begin position="215"/>
        <end position="235"/>
    </location>
</feature>
<gene>
    <name evidence="3" type="ORF">TM35_000312370</name>
</gene>
<dbReference type="Proteomes" id="UP000192257">
    <property type="component" value="Unassembled WGS sequence"/>
</dbReference>
<reference evidence="3 4" key="1">
    <citation type="submission" date="2017-03" db="EMBL/GenBank/DDBJ databases">
        <title>An alternative strategy for trypanosome survival in the mammalian bloodstream revealed through genome and transcriptome analysis of the ubiquitous bovine parasite Trypanosoma (Megatrypanum) theileri.</title>
        <authorList>
            <person name="Kelly S."/>
            <person name="Ivens A."/>
            <person name="Mott A."/>
            <person name="O'Neill E."/>
            <person name="Emms D."/>
            <person name="Macleod O."/>
            <person name="Voorheis P."/>
            <person name="Matthews J."/>
            <person name="Matthews K."/>
            <person name="Carrington M."/>
        </authorList>
    </citation>
    <scope>NUCLEOTIDE SEQUENCE [LARGE SCALE GENOMIC DNA]</scope>
    <source>
        <strain evidence="3">Edinburgh</strain>
    </source>
</reference>
<keyword evidence="4" id="KW-1185">Reference proteome</keyword>
<comment type="caution">
    <text evidence="3">The sequence shown here is derived from an EMBL/GenBank/DDBJ whole genome shotgun (WGS) entry which is preliminary data.</text>
</comment>
<proteinExistence type="predicted"/>
<name>A0A1X0NN67_9TRYP</name>
<accession>A0A1X0NN67</accession>
<evidence type="ECO:0000256" key="2">
    <source>
        <dbReference type="SAM" id="MobiDB-lite"/>
    </source>
</evidence>
<dbReference type="RefSeq" id="XP_028880117.1">
    <property type="nucleotide sequence ID" value="XM_029028718.1"/>
</dbReference>
<dbReference type="EMBL" id="NBCO01000031">
    <property type="protein sequence ID" value="ORC86051.1"/>
    <property type="molecule type" value="Genomic_DNA"/>
</dbReference>
<evidence type="ECO:0000313" key="3">
    <source>
        <dbReference type="EMBL" id="ORC86051.1"/>
    </source>
</evidence>
<evidence type="ECO:0000313" key="4">
    <source>
        <dbReference type="Proteomes" id="UP000192257"/>
    </source>
</evidence>
<sequence>MSSKRTPARSISTAVSPVLHNRREEGDWKSTMKCFREEVQRLKEEGDSLRSTNTDLALLLRKVSEQMELLNDENHLSLRVMVTMLDDERQKVINAEKEKEELLQKIKEAEERCTLQKDEIIRLAGVVEEEQAKNSSILMLQEKLLAEKDAKFQLELSLQEKRLEEIQHDLRQQVERHEATLVANNKIVEEERLQWEKQQVAYEEKISRLLRQVKKRGRAHRQSPEPELEPEPEETDLHIEVDEPPFSPISFSEVADEALTRNASKKSRLEAARQQRRVFERRRENATLISLTKLNDLKENLHL</sequence>
<dbReference type="VEuPathDB" id="TriTrypDB:TM35_000312370"/>
<feature type="coiled-coil region" evidence="1">
    <location>
        <begin position="255"/>
        <end position="289"/>
    </location>
</feature>
<dbReference type="OrthoDB" id="251813at2759"/>
<evidence type="ECO:0000256" key="1">
    <source>
        <dbReference type="SAM" id="Coils"/>
    </source>
</evidence>